<accession>G1NJ81</accession>
<reference evidence="2" key="3">
    <citation type="submission" date="2025-09" db="UniProtKB">
        <authorList>
            <consortium name="Ensembl"/>
        </authorList>
    </citation>
    <scope>IDENTIFICATION</scope>
</reference>
<proteinExistence type="predicted"/>
<evidence type="ECO:0000313" key="2">
    <source>
        <dbReference type="Ensembl" id="ENSMGAP00000013372.2"/>
    </source>
</evidence>
<feature type="coiled-coil region" evidence="1">
    <location>
        <begin position="69"/>
        <end position="138"/>
    </location>
</feature>
<dbReference type="Bgee" id="ENSMGAG00000012688">
    <property type="expression patterns" value="Expressed in testis and 5 other cell types or tissues"/>
</dbReference>
<dbReference type="Proteomes" id="UP000001645">
    <property type="component" value="Chromosome 2"/>
</dbReference>
<feature type="coiled-coil region" evidence="1">
    <location>
        <begin position="469"/>
        <end position="625"/>
    </location>
</feature>
<reference evidence="2" key="2">
    <citation type="submission" date="2025-08" db="UniProtKB">
        <authorList>
            <consortium name="Ensembl"/>
        </authorList>
    </citation>
    <scope>IDENTIFICATION</scope>
</reference>
<reference evidence="2 3" key="1">
    <citation type="journal article" date="2010" name="PLoS Biol.">
        <title>Multi-platform next-generation sequencing of the domestic turkey (Meleagris gallopavo): genome assembly and analysis.</title>
        <authorList>
            <person name="Dalloul R.A."/>
            <person name="Long J.A."/>
            <person name="Zimin A.V."/>
            <person name="Aslam L."/>
            <person name="Beal K."/>
            <person name="Blomberg L.A."/>
            <person name="Bouffard P."/>
            <person name="Burt D.W."/>
            <person name="Crasta O."/>
            <person name="Crooijmans R.P."/>
            <person name="Cooper K."/>
            <person name="Coulombe R.A."/>
            <person name="De S."/>
            <person name="Delany M.E."/>
            <person name="Dodgson J.B."/>
            <person name="Dong J.J."/>
            <person name="Evans C."/>
            <person name="Frederickson K.M."/>
            <person name="Flicek P."/>
            <person name="Florea L."/>
            <person name="Folkerts O."/>
            <person name="Groenen M.A."/>
            <person name="Harkins T.T."/>
            <person name="Herrero J."/>
            <person name="Hoffmann S."/>
            <person name="Megens H.J."/>
            <person name="Jiang A."/>
            <person name="de Jong P."/>
            <person name="Kaiser P."/>
            <person name="Kim H."/>
            <person name="Kim K.W."/>
            <person name="Kim S."/>
            <person name="Langenberger D."/>
            <person name="Lee M.K."/>
            <person name="Lee T."/>
            <person name="Mane S."/>
            <person name="Marcais G."/>
            <person name="Marz M."/>
            <person name="McElroy A.P."/>
            <person name="Modise T."/>
            <person name="Nefedov M."/>
            <person name="Notredame C."/>
            <person name="Paton I.R."/>
            <person name="Payne W.S."/>
            <person name="Pertea G."/>
            <person name="Prickett D."/>
            <person name="Puiu D."/>
            <person name="Qioa D."/>
            <person name="Raineri E."/>
            <person name="Ruffier M."/>
            <person name="Salzberg S.L."/>
            <person name="Schatz M.C."/>
            <person name="Scheuring C."/>
            <person name="Schmidt C.J."/>
            <person name="Schroeder S."/>
            <person name="Searle S.M."/>
            <person name="Smith E.J."/>
            <person name="Smith J."/>
            <person name="Sonstegard T.S."/>
            <person name="Stadler P.F."/>
            <person name="Tafer H."/>
            <person name="Tu Z.J."/>
            <person name="Van Tassell C.P."/>
            <person name="Vilella A.J."/>
            <person name="Williams K.P."/>
            <person name="Yorke J.A."/>
            <person name="Zhang L."/>
            <person name="Zhang H.B."/>
            <person name="Zhang X."/>
            <person name="Zhang Y."/>
            <person name="Reed K.M."/>
        </authorList>
    </citation>
    <scope>NUCLEOTIDE SEQUENCE [LARGE SCALE GENOMIC DNA]</scope>
</reference>
<evidence type="ECO:0000313" key="3">
    <source>
        <dbReference type="Proteomes" id="UP000001645"/>
    </source>
</evidence>
<dbReference type="GO" id="GO:0030054">
    <property type="term" value="C:cell junction"/>
    <property type="evidence" value="ECO:0007669"/>
    <property type="project" value="Ensembl"/>
</dbReference>
<dbReference type="AlphaFoldDB" id="G1NJ81"/>
<name>G1NJ81_MELGA</name>
<feature type="coiled-coil region" evidence="1">
    <location>
        <begin position="302"/>
        <end position="407"/>
    </location>
</feature>
<sequence length="694" mass="80529">MFKIAVFKGLVFTLSSQESCDRFLLDMPVTREQMNHYRAAAETAQSELAALSVKYDCVHSELLELRTRMISKETSFKELKSEAENYRENNARQASLLLSLQTRVRETEEELSGLVASKKQAELTAQAASKENWELKEKLHDKYLNECEQSKTESYKMSRKYEELLIQLSEFLDTDIKEKEKPEEHLMLKACEICKENLALKTQIATLQEDINGHEMESKASRETIMRLVSEVTKEQKKAAGYYEDMEKLSKDLDNAKMARQSLEMDIRNLQDKFKVNQKAWEASKQELHSLKKSFSELDGSLKSSKEEAKTAQSSLEAFRQQIATLLSSSSLTVMPSEKDILKRVQEINCKEESEERVISQLETQIAKLTETLENQTRSYQEALERNRKVEKQSETFQDQLKHLEEELLSLYMIQDGLKLEKQKVALQSEVGFDMNVNAILARVEQLVKLEGDAVIENKTVTYSLRRKLKTQKERLESKELHVKLLRQKITQLEEEKQVRTSLAMERDEANLTVRKLQKMIERLQKQLDLARETNTDLKAKLSETSELKIQTIEQNRTIEELNKSQGKLERMNEKAEKQLNSVKSELKLKEQKANEEKEKAKKMLEVVSSEMKALRTTLAELANRERQLADFREVISRMLGLDLASLALPDYEIITRLEGLIHFNQHHFIPCVCVKDVTRTEDECLDRNIQFLH</sequence>
<dbReference type="Gene3D" id="1.10.287.1490">
    <property type="match status" value="2"/>
</dbReference>
<dbReference type="GO" id="GO:0005794">
    <property type="term" value="C:Golgi apparatus"/>
    <property type="evidence" value="ECO:0007669"/>
    <property type="project" value="Ensembl"/>
</dbReference>
<dbReference type="HOGENOM" id="CLU_014559_0_0_1"/>
<evidence type="ECO:0000256" key="1">
    <source>
        <dbReference type="SAM" id="Coils"/>
    </source>
</evidence>
<organism evidence="2 3">
    <name type="scientific">Meleagris gallopavo</name>
    <name type="common">Wild turkey</name>
    <dbReference type="NCBI Taxonomy" id="9103"/>
    <lineage>
        <taxon>Eukaryota</taxon>
        <taxon>Metazoa</taxon>
        <taxon>Chordata</taxon>
        <taxon>Craniata</taxon>
        <taxon>Vertebrata</taxon>
        <taxon>Euteleostomi</taxon>
        <taxon>Archelosauria</taxon>
        <taxon>Archosauria</taxon>
        <taxon>Dinosauria</taxon>
        <taxon>Saurischia</taxon>
        <taxon>Theropoda</taxon>
        <taxon>Coelurosauria</taxon>
        <taxon>Aves</taxon>
        <taxon>Neognathae</taxon>
        <taxon>Galloanserae</taxon>
        <taxon>Galliformes</taxon>
        <taxon>Phasianidae</taxon>
        <taxon>Meleagridinae</taxon>
        <taxon>Meleagris</taxon>
    </lineage>
</organism>
<feature type="coiled-coil region" evidence="1">
    <location>
        <begin position="246"/>
        <end position="273"/>
    </location>
</feature>
<protein>
    <submittedName>
        <fullName evidence="2">Coiled-coil domain containing 170</fullName>
    </submittedName>
</protein>
<dbReference type="GeneTree" id="ENSGT00390000012924"/>
<dbReference type="PANTHER" id="PTHR18863:SF4">
    <property type="entry name" value="COILED-COIL DOMAIN-CONTAINING PROTEIN 170"/>
    <property type="match status" value="1"/>
</dbReference>
<dbReference type="InParanoid" id="G1NJ81"/>
<dbReference type="GO" id="GO:0036064">
    <property type="term" value="C:ciliary basal body"/>
    <property type="evidence" value="ECO:0007669"/>
    <property type="project" value="Ensembl"/>
</dbReference>
<dbReference type="Ensembl" id="ENSMGAT00000014277.2">
    <property type="protein sequence ID" value="ENSMGAP00000013372.2"/>
    <property type="gene ID" value="ENSMGAG00000012688.2"/>
</dbReference>
<dbReference type="InterPro" id="IPR039139">
    <property type="entry name" value="CCDC170-like"/>
</dbReference>
<gene>
    <name evidence="2" type="primary">CCDC170</name>
</gene>
<dbReference type="PANTHER" id="PTHR18863">
    <property type="entry name" value="TSEC-2-RELATED"/>
    <property type="match status" value="1"/>
</dbReference>
<keyword evidence="3" id="KW-1185">Reference proteome</keyword>
<dbReference type="GO" id="GO:0008017">
    <property type="term" value="F:microtubule binding"/>
    <property type="evidence" value="ECO:0007669"/>
    <property type="project" value="Ensembl"/>
</dbReference>
<dbReference type="GO" id="GO:0000226">
    <property type="term" value="P:microtubule cytoskeleton organization"/>
    <property type="evidence" value="ECO:0007669"/>
    <property type="project" value="Ensembl"/>
</dbReference>
<keyword evidence="1" id="KW-0175">Coiled coil</keyword>